<dbReference type="AlphaFoldDB" id="A0A511FI67"/>
<protein>
    <submittedName>
        <fullName evidence="5">mRNA interferase MazF</fullName>
        <ecNumber evidence="5">3.1.-.-</ecNumber>
    </submittedName>
</protein>
<dbReference type="PANTHER" id="PTHR33988">
    <property type="entry name" value="ENDORIBONUCLEASE MAZF-RELATED"/>
    <property type="match status" value="1"/>
</dbReference>
<dbReference type="Pfam" id="PF02452">
    <property type="entry name" value="PemK_toxin"/>
    <property type="match status" value="1"/>
</dbReference>
<dbReference type="OrthoDB" id="4225032at2"/>
<dbReference type="Proteomes" id="UP000321723">
    <property type="component" value="Unassembled WGS sequence"/>
</dbReference>
<evidence type="ECO:0000313" key="6">
    <source>
        <dbReference type="Proteomes" id="UP000321723"/>
    </source>
</evidence>
<dbReference type="GO" id="GO:0016787">
    <property type="term" value="F:hydrolase activity"/>
    <property type="evidence" value="ECO:0007669"/>
    <property type="project" value="UniProtKB-KW"/>
</dbReference>
<dbReference type="InterPro" id="IPR011067">
    <property type="entry name" value="Plasmid_toxin/cell-grow_inhib"/>
</dbReference>
<keyword evidence="6" id="KW-1185">Reference proteome</keyword>
<dbReference type="InterPro" id="IPR003477">
    <property type="entry name" value="PemK-like"/>
</dbReference>
<dbReference type="RefSeq" id="WP_146840910.1">
    <property type="nucleotide sequence ID" value="NZ_BJVQ01000140.1"/>
</dbReference>
<evidence type="ECO:0000256" key="3">
    <source>
        <dbReference type="SAM" id="MobiDB-lite"/>
    </source>
</evidence>
<dbReference type="GO" id="GO:0003677">
    <property type="term" value="F:DNA binding"/>
    <property type="evidence" value="ECO:0007669"/>
    <property type="project" value="InterPro"/>
</dbReference>
<dbReference type="PANTHER" id="PTHR33988:SF2">
    <property type="entry name" value="ENDORIBONUCLEASE MAZF"/>
    <property type="match status" value="1"/>
</dbReference>
<accession>A0A511FI67</accession>
<sequence>MRGDVYRLRAPKATQGHEQRGPRYAVVVQTDRFALSTLLVAPTSTSVTPTVFRPRISLNGTTTYVLVEQTTAVNADTRLGDFAGRLEPGELTDVDAALRLVLDLR</sequence>
<comment type="caution">
    <text evidence="4">The sequence shown here is derived from an EMBL/GenBank/DDBJ whole genome shotgun (WGS) entry which is preliminary data.</text>
</comment>
<reference evidence="5 7" key="2">
    <citation type="submission" date="2020-08" db="EMBL/GenBank/DDBJ databases">
        <title>Sequencing the genomes of 1000 actinobacteria strains.</title>
        <authorList>
            <person name="Klenk H.-P."/>
        </authorList>
    </citation>
    <scope>NUCLEOTIDE SEQUENCE [LARGE SCALE GENOMIC DNA]</scope>
    <source>
        <strain evidence="5 7">DSM 9581</strain>
    </source>
</reference>
<evidence type="ECO:0000313" key="5">
    <source>
        <dbReference type="EMBL" id="MBB5473283.1"/>
    </source>
</evidence>
<evidence type="ECO:0000256" key="2">
    <source>
        <dbReference type="ARBA" id="ARBA00022649"/>
    </source>
</evidence>
<keyword evidence="5" id="KW-0378">Hydrolase</keyword>
<dbReference type="GO" id="GO:0006402">
    <property type="term" value="P:mRNA catabolic process"/>
    <property type="evidence" value="ECO:0007669"/>
    <property type="project" value="TreeGrafter"/>
</dbReference>
<dbReference type="GO" id="GO:0016075">
    <property type="term" value="P:rRNA catabolic process"/>
    <property type="evidence" value="ECO:0007669"/>
    <property type="project" value="TreeGrafter"/>
</dbReference>
<name>A0A511FI67_9CELL</name>
<evidence type="ECO:0000313" key="4">
    <source>
        <dbReference type="EMBL" id="GEL48913.1"/>
    </source>
</evidence>
<dbReference type="EC" id="3.1.-.-" evidence="5"/>
<dbReference type="Gene3D" id="2.30.30.110">
    <property type="match status" value="1"/>
</dbReference>
<reference evidence="4 6" key="1">
    <citation type="submission" date="2019-07" db="EMBL/GenBank/DDBJ databases">
        <title>Whole genome shotgun sequence of Cellulomonas hominis NBRC 16055.</title>
        <authorList>
            <person name="Hosoyama A."/>
            <person name="Uohara A."/>
            <person name="Ohji S."/>
            <person name="Ichikawa N."/>
        </authorList>
    </citation>
    <scope>NUCLEOTIDE SEQUENCE [LARGE SCALE GENOMIC DNA]</scope>
    <source>
        <strain evidence="4 6">NBRC 16055</strain>
    </source>
</reference>
<dbReference type="Proteomes" id="UP000564629">
    <property type="component" value="Unassembled WGS sequence"/>
</dbReference>
<dbReference type="GO" id="GO:0004521">
    <property type="term" value="F:RNA endonuclease activity"/>
    <property type="evidence" value="ECO:0007669"/>
    <property type="project" value="TreeGrafter"/>
</dbReference>
<dbReference type="EMBL" id="BJVQ01000140">
    <property type="protein sequence ID" value="GEL48913.1"/>
    <property type="molecule type" value="Genomic_DNA"/>
</dbReference>
<feature type="region of interest" description="Disordered" evidence="3">
    <location>
        <begin position="1"/>
        <end position="21"/>
    </location>
</feature>
<dbReference type="EMBL" id="JACHDN010000001">
    <property type="protein sequence ID" value="MBB5473283.1"/>
    <property type="molecule type" value="Genomic_DNA"/>
</dbReference>
<gene>
    <name evidence="4" type="ORF">CHO01_40290</name>
    <name evidence="5" type="ORF">HNR08_002019</name>
</gene>
<organism evidence="4 6">
    <name type="scientific">Cellulomonas hominis</name>
    <dbReference type="NCBI Taxonomy" id="156981"/>
    <lineage>
        <taxon>Bacteria</taxon>
        <taxon>Bacillati</taxon>
        <taxon>Actinomycetota</taxon>
        <taxon>Actinomycetes</taxon>
        <taxon>Micrococcales</taxon>
        <taxon>Cellulomonadaceae</taxon>
        <taxon>Cellulomonas</taxon>
    </lineage>
</organism>
<evidence type="ECO:0000313" key="7">
    <source>
        <dbReference type="Proteomes" id="UP000564629"/>
    </source>
</evidence>
<comment type="similarity">
    <text evidence="1">Belongs to the PemK/MazF family.</text>
</comment>
<dbReference type="SUPFAM" id="SSF50118">
    <property type="entry name" value="Cell growth inhibitor/plasmid maintenance toxic component"/>
    <property type="match status" value="1"/>
</dbReference>
<evidence type="ECO:0000256" key="1">
    <source>
        <dbReference type="ARBA" id="ARBA00007521"/>
    </source>
</evidence>
<proteinExistence type="inferred from homology"/>
<keyword evidence="2" id="KW-1277">Toxin-antitoxin system</keyword>